<evidence type="ECO:0000259" key="2">
    <source>
        <dbReference type="PROSITE" id="PS51186"/>
    </source>
</evidence>
<feature type="non-terminal residue" evidence="3">
    <location>
        <position position="1"/>
    </location>
</feature>
<dbReference type="Proteomes" id="UP000649617">
    <property type="component" value="Unassembled WGS sequence"/>
</dbReference>
<keyword evidence="4" id="KW-1185">Reference proteome</keyword>
<protein>
    <recommendedName>
        <fullName evidence="2">N-acetyltransferase domain-containing protein</fullName>
    </recommendedName>
</protein>
<dbReference type="OrthoDB" id="10470745at2759"/>
<dbReference type="InterPro" id="IPR000182">
    <property type="entry name" value="GNAT_dom"/>
</dbReference>
<dbReference type="PROSITE" id="PS51186">
    <property type="entry name" value="GNAT"/>
    <property type="match status" value="1"/>
</dbReference>
<dbReference type="Gene3D" id="3.40.630.30">
    <property type="match status" value="1"/>
</dbReference>
<dbReference type="Pfam" id="PF00583">
    <property type="entry name" value="Acetyltransf_1"/>
    <property type="match status" value="1"/>
</dbReference>
<dbReference type="SUPFAM" id="SSF55729">
    <property type="entry name" value="Acyl-CoA N-acyltransferases (Nat)"/>
    <property type="match status" value="1"/>
</dbReference>
<evidence type="ECO:0000313" key="4">
    <source>
        <dbReference type="Proteomes" id="UP000649617"/>
    </source>
</evidence>
<sequence>ILEVKKLHFQRLDPERVCPDGQTRIPMVHWMFRHAPEQPFSPIRREDVEVLVESSGYFVCIAPANAAKRIRRSECELVFDHSNLFVKEPWYSSMSPHKWCEQVGVGKEDTEAYLQAIENNITGVAPNSFTLAAVSKLDGNVVGYVHCTRRTKELSIGHLKVDWEHQSRGVGGMLIAAGEKSAQERGWSFENTCLAVLKKNYQARSCYCKDGFRQTSESQGNFPTEGGDPERWHTMSRGAKRAADSDSGVPTRKLRRRD</sequence>
<name>A0A812S9G3_SYMPI</name>
<organism evidence="3 4">
    <name type="scientific">Symbiodinium pilosum</name>
    <name type="common">Dinoflagellate</name>
    <dbReference type="NCBI Taxonomy" id="2952"/>
    <lineage>
        <taxon>Eukaryota</taxon>
        <taxon>Sar</taxon>
        <taxon>Alveolata</taxon>
        <taxon>Dinophyceae</taxon>
        <taxon>Suessiales</taxon>
        <taxon>Symbiodiniaceae</taxon>
        <taxon>Symbiodinium</taxon>
    </lineage>
</organism>
<proteinExistence type="predicted"/>
<evidence type="ECO:0000256" key="1">
    <source>
        <dbReference type="SAM" id="MobiDB-lite"/>
    </source>
</evidence>
<dbReference type="AlphaFoldDB" id="A0A812S9G3"/>
<reference evidence="3" key="1">
    <citation type="submission" date="2021-02" db="EMBL/GenBank/DDBJ databases">
        <authorList>
            <person name="Dougan E. K."/>
            <person name="Rhodes N."/>
            <person name="Thang M."/>
            <person name="Chan C."/>
        </authorList>
    </citation>
    <scope>NUCLEOTIDE SEQUENCE</scope>
</reference>
<dbReference type="InterPro" id="IPR016181">
    <property type="entry name" value="Acyl_CoA_acyltransferase"/>
</dbReference>
<dbReference type="EMBL" id="CAJNIZ010023131">
    <property type="protein sequence ID" value="CAE7466636.1"/>
    <property type="molecule type" value="Genomic_DNA"/>
</dbReference>
<gene>
    <name evidence="3" type="ORF">SPIL2461_LOCUS11735</name>
</gene>
<evidence type="ECO:0000313" key="3">
    <source>
        <dbReference type="EMBL" id="CAE7466636.1"/>
    </source>
</evidence>
<feature type="domain" description="N-acetyltransferase" evidence="2">
    <location>
        <begin position="84"/>
        <end position="238"/>
    </location>
</feature>
<feature type="region of interest" description="Disordered" evidence="1">
    <location>
        <begin position="216"/>
        <end position="258"/>
    </location>
</feature>
<dbReference type="GO" id="GO:0016747">
    <property type="term" value="F:acyltransferase activity, transferring groups other than amino-acyl groups"/>
    <property type="evidence" value="ECO:0007669"/>
    <property type="project" value="InterPro"/>
</dbReference>
<accession>A0A812S9G3</accession>
<comment type="caution">
    <text evidence="3">The sequence shown here is derived from an EMBL/GenBank/DDBJ whole genome shotgun (WGS) entry which is preliminary data.</text>
</comment>
<dbReference type="CDD" id="cd04301">
    <property type="entry name" value="NAT_SF"/>
    <property type="match status" value="1"/>
</dbReference>